<reference evidence="2 3" key="1">
    <citation type="submission" date="2019-08" db="EMBL/GenBank/DDBJ databases">
        <title>Five species of Acinetobacter isolated from floral nectar and animal pollinators.</title>
        <authorList>
            <person name="Hendry T.A."/>
        </authorList>
    </citation>
    <scope>NUCLEOTIDE SEQUENCE [LARGE SCALE GENOMIC DNA]</scope>
    <source>
        <strain evidence="2 3">MD18.27</strain>
    </source>
</reference>
<dbReference type="Gene3D" id="3.30.420.10">
    <property type="entry name" value="Ribonuclease H-like superfamily/Ribonuclease H"/>
    <property type="match status" value="1"/>
</dbReference>
<dbReference type="InterPro" id="IPR036397">
    <property type="entry name" value="RNaseH_sf"/>
</dbReference>
<sequence length="162" mass="19203">MFSRIYWLCIKTFRNHNEKKTLRHPQAKESLRSEFIEALDQLQQKHPIVYLDESGFKSHDYRPYGYFPKGTLCYGSFNWQLKNQTNAIGALYQGQLFAVGLFDCKINSNVFHFWVEHFLIPELPRNSIIVLDNATFHKRADTQELLEHHGHQILWLRLIALI</sequence>
<keyword evidence="3" id="KW-1185">Reference proteome</keyword>
<feature type="domain" description="Tc1-like transposase DDE" evidence="1">
    <location>
        <begin position="47"/>
        <end position="156"/>
    </location>
</feature>
<accession>A0ABU6DXE3</accession>
<evidence type="ECO:0000313" key="3">
    <source>
        <dbReference type="Proteomes" id="UP001339883"/>
    </source>
</evidence>
<dbReference type="InterPro" id="IPR038717">
    <property type="entry name" value="Tc1-like_DDE_dom"/>
</dbReference>
<dbReference type="EMBL" id="VTDN01000009">
    <property type="protein sequence ID" value="MEB5477543.1"/>
    <property type="molecule type" value="Genomic_DNA"/>
</dbReference>
<dbReference type="Pfam" id="PF13358">
    <property type="entry name" value="DDE_3"/>
    <property type="match status" value="1"/>
</dbReference>
<comment type="caution">
    <text evidence="2">The sequence shown here is derived from an EMBL/GenBank/DDBJ whole genome shotgun (WGS) entry which is preliminary data.</text>
</comment>
<evidence type="ECO:0000259" key="1">
    <source>
        <dbReference type="Pfam" id="PF13358"/>
    </source>
</evidence>
<name>A0ABU6DXE3_9GAMM</name>
<proteinExistence type="predicted"/>
<dbReference type="PANTHER" id="PTHR46564:SF1">
    <property type="entry name" value="TRANSPOSASE"/>
    <property type="match status" value="1"/>
</dbReference>
<organism evidence="2 3">
    <name type="scientific">Acinetobacter pollinis</name>
    <dbReference type="NCBI Taxonomy" id="2605270"/>
    <lineage>
        <taxon>Bacteria</taxon>
        <taxon>Pseudomonadati</taxon>
        <taxon>Pseudomonadota</taxon>
        <taxon>Gammaproteobacteria</taxon>
        <taxon>Moraxellales</taxon>
        <taxon>Moraxellaceae</taxon>
        <taxon>Acinetobacter</taxon>
    </lineage>
</organism>
<evidence type="ECO:0000313" key="2">
    <source>
        <dbReference type="EMBL" id="MEB5477543.1"/>
    </source>
</evidence>
<gene>
    <name evidence="2" type="ORF">I2F25_10865</name>
</gene>
<dbReference type="Proteomes" id="UP001339883">
    <property type="component" value="Unassembled WGS sequence"/>
</dbReference>
<protein>
    <submittedName>
        <fullName evidence="2">Transposase</fullName>
    </submittedName>
</protein>
<dbReference type="PANTHER" id="PTHR46564">
    <property type="entry name" value="TRANSPOSASE"/>
    <property type="match status" value="1"/>
</dbReference>